<keyword evidence="2 5" id="KW-0808">Transferase</keyword>
<dbReference type="GO" id="GO:0005829">
    <property type="term" value="C:cytosol"/>
    <property type="evidence" value="ECO:0007669"/>
    <property type="project" value="TreeGrafter"/>
</dbReference>
<dbReference type="InterPro" id="IPR018357">
    <property type="entry name" value="Hexapep_transf_CS"/>
</dbReference>
<evidence type="ECO:0000256" key="2">
    <source>
        <dbReference type="ARBA" id="ARBA00022679"/>
    </source>
</evidence>
<dbReference type="GO" id="GO:0008374">
    <property type="term" value="F:O-acyltransferase activity"/>
    <property type="evidence" value="ECO:0007669"/>
    <property type="project" value="TreeGrafter"/>
</dbReference>
<dbReference type="InterPro" id="IPR051159">
    <property type="entry name" value="Hexapeptide_acetyltransf"/>
</dbReference>
<evidence type="ECO:0000256" key="3">
    <source>
        <dbReference type="ARBA" id="ARBA00022737"/>
    </source>
</evidence>
<evidence type="ECO:0000256" key="4">
    <source>
        <dbReference type="ARBA" id="ARBA00023315"/>
    </source>
</evidence>
<dbReference type="PROSITE" id="PS00101">
    <property type="entry name" value="HEXAPEP_TRANSFERASES"/>
    <property type="match status" value="1"/>
</dbReference>
<organism evidence="5">
    <name type="scientific">Candidatus Electrothrix aestuarii</name>
    <dbReference type="NCBI Taxonomy" id="3062594"/>
    <lineage>
        <taxon>Bacteria</taxon>
        <taxon>Pseudomonadati</taxon>
        <taxon>Thermodesulfobacteriota</taxon>
        <taxon>Desulfobulbia</taxon>
        <taxon>Desulfobulbales</taxon>
        <taxon>Desulfobulbaceae</taxon>
        <taxon>Candidatus Electrothrix</taxon>
    </lineage>
</organism>
<dbReference type="EMBL" id="CP159373">
    <property type="protein sequence ID" value="XCN72167.1"/>
    <property type="molecule type" value="Genomic_DNA"/>
</dbReference>
<reference evidence="5" key="1">
    <citation type="journal article" date="2024" name="Syst. Appl. Microbiol.">
        <title>First single-strain enrichments of Electrothrix cable bacteria, description of E. aestuarii sp. nov. and E. rattekaaiensis sp. nov., and proposal of a cable bacteria taxonomy following the rules of the SeqCode.</title>
        <authorList>
            <person name="Plum-Jensen L.E."/>
            <person name="Schramm A."/>
            <person name="Marshall I.P.G."/>
        </authorList>
    </citation>
    <scope>NUCLEOTIDE SEQUENCE</scope>
    <source>
        <strain evidence="5">Rat1</strain>
    </source>
</reference>
<dbReference type="EC" id="2.3.1.-" evidence="5"/>
<dbReference type="PANTHER" id="PTHR23416:SF23">
    <property type="entry name" value="ACETYLTRANSFERASE C18B11.09C-RELATED"/>
    <property type="match status" value="1"/>
</dbReference>
<name>A0AAU8LRM5_9BACT</name>
<dbReference type="Gene3D" id="2.160.10.10">
    <property type="entry name" value="Hexapeptide repeat proteins"/>
    <property type="match status" value="1"/>
</dbReference>
<evidence type="ECO:0000313" key="5">
    <source>
        <dbReference type="EMBL" id="XCN72167.1"/>
    </source>
</evidence>
<proteinExistence type="inferred from homology"/>
<dbReference type="AlphaFoldDB" id="A0AAU8LRM5"/>
<comment type="similarity">
    <text evidence="1">Belongs to the transferase hexapeptide repeat family.</text>
</comment>
<evidence type="ECO:0000256" key="1">
    <source>
        <dbReference type="ARBA" id="ARBA00007274"/>
    </source>
</evidence>
<dbReference type="InterPro" id="IPR001451">
    <property type="entry name" value="Hexapep"/>
</dbReference>
<dbReference type="CDD" id="cd04647">
    <property type="entry name" value="LbH_MAT_like"/>
    <property type="match status" value="1"/>
</dbReference>
<dbReference type="Pfam" id="PF00132">
    <property type="entry name" value="Hexapep"/>
    <property type="match status" value="1"/>
</dbReference>
<gene>
    <name evidence="5" type="ORF">Q3M24_17925</name>
</gene>
<keyword evidence="4 5" id="KW-0012">Acyltransferase</keyword>
<reference evidence="5" key="2">
    <citation type="submission" date="2024-06" db="EMBL/GenBank/DDBJ databases">
        <authorList>
            <person name="Plum-Jensen L.E."/>
            <person name="Schramm A."/>
            <person name="Marshall I.P.G."/>
        </authorList>
    </citation>
    <scope>NUCLEOTIDE SEQUENCE</scope>
    <source>
        <strain evidence="5">Rat1</strain>
    </source>
</reference>
<dbReference type="KEGG" id="eaj:Q3M24_17925"/>
<dbReference type="InterPro" id="IPR011004">
    <property type="entry name" value="Trimer_LpxA-like_sf"/>
</dbReference>
<keyword evidence="3" id="KW-0677">Repeat</keyword>
<protein>
    <submittedName>
        <fullName evidence="5">Acyltransferase</fullName>
        <ecNumber evidence="5">2.3.1.-</ecNumber>
    </submittedName>
</protein>
<dbReference type="Pfam" id="PF14602">
    <property type="entry name" value="Hexapep_2"/>
    <property type="match status" value="1"/>
</dbReference>
<dbReference type="SUPFAM" id="SSF51161">
    <property type="entry name" value="Trimeric LpxA-like enzymes"/>
    <property type="match status" value="1"/>
</dbReference>
<dbReference type="PANTHER" id="PTHR23416">
    <property type="entry name" value="SIALIC ACID SYNTHASE-RELATED"/>
    <property type="match status" value="1"/>
</dbReference>
<accession>A0AAU8LRM5</accession>
<sequence length="162" mass="17472">MLFHILHRLRFIIKIFSRIKHFLLQVKGFLVFGRTVGIIGNFTVVNPKNVSIGKNCGINHGVFILGHHSIEIGDGVVLSANVMLIDSGLNLKNFVLLENPPHFLSFVKIKDGAWIGAGAIVLPGVTVGRKSVVGAGSVVTRDVPDFTIVAGNPAQEIGRTDL</sequence>